<keyword evidence="1" id="KW-0472">Membrane</keyword>
<dbReference type="InterPro" id="IPR014245">
    <property type="entry name" value="Spore_III_AF"/>
</dbReference>
<organism evidence="2 3">
    <name type="scientific">Paenibacillus gansuensis</name>
    <dbReference type="NCBI Taxonomy" id="306542"/>
    <lineage>
        <taxon>Bacteria</taxon>
        <taxon>Bacillati</taxon>
        <taxon>Bacillota</taxon>
        <taxon>Bacilli</taxon>
        <taxon>Bacillales</taxon>
        <taxon>Paenibacillaceae</taxon>
        <taxon>Paenibacillus</taxon>
    </lineage>
</organism>
<keyword evidence="1" id="KW-1133">Transmembrane helix</keyword>
<accession>A0ABW5P9S9</accession>
<feature type="transmembrane region" description="Helical" evidence="1">
    <location>
        <begin position="12"/>
        <end position="31"/>
    </location>
</feature>
<dbReference type="RefSeq" id="WP_377600917.1">
    <property type="nucleotide sequence ID" value="NZ_JBHUME010000005.1"/>
</dbReference>
<comment type="caution">
    <text evidence="2">The sequence shown here is derived from an EMBL/GenBank/DDBJ whole genome shotgun (WGS) entry which is preliminary data.</text>
</comment>
<feature type="transmembrane region" description="Helical" evidence="1">
    <location>
        <begin position="37"/>
        <end position="55"/>
    </location>
</feature>
<dbReference type="Proteomes" id="UP001597541">
    <property type="component" value="Unassembled WGS sequence"/>
</dbReference>
<evidence type="ECO:0000313" key="3">
    <source>
        <dbReference type="Proteomes" id="UP001597541"/>
    </source>
</evidence>
<name>A0ABW5P9S9_9BACL</name>
<evidence type="ECO:0000313" key="2">
    <source>
        <dbReference type="EMBL" id="MFD2611874.1"/>
    </source>
</evidence>
<reference evidence="3" key="1">
    <citation type="journal article" date="2019" name="Int. J. Syst. Evol. Microbiol.">
        <title>The Global Catalogue of Microorganisms (GCM) 10K type strain sequencing project: providing services to taxonomists for standard genome sequencing and annotation.</title>
        <authorList>
            <consortium name="The Broad Institute Genomics Platform"/>
            <consortium name="The Broad Institute Genome Sequencing Center for Infectious Disease"/>
            <person name="Wu L."/>
            <person name="Ma J."/>
        </authorList>
    </citation>
    <scope>NUCLEOTIDE SEQUENCE [LARGE SCALE GENOMIC DNA]</scope>
    <source>
        <strain evidence="3">KCTC 3950</strain>
    </source>
</reference>
<keyword evidence="3" id="KW-1185">Reference proteome</keyword>
<gene>
    <name evidence="2" type="primary">spoIIIAF</name>
    <name evidence="2" type="ORF">ACFSUF_05485</name>
</gene>
<sequence>MLEWLSSWLKDIILIILLAAFVDLILPNKALTRYVKLVVSLFILMAILSPLVQLLKADWSEKKLTSAIESLPEARPGGSAGEPDLEQILAGGTKLQAEQMQLTVPIVETRLAGMIRDELQAVNTEKVVEVKVTTVQGKDGELKLDTVEVEVSAVQAAAASESSGEGEWTMQPVQPVQVQIDVEQSRDSSLEGAVDNRWKEQAEAAKQRFLKQLGPKWGLTSEQLKVSYAEEAGSPDEK</sequence>
<dbReference type="Pfam" id="PF09581">
    <property type="entry name" value="Spore_III_AF"/>
    <property type="match status" value="1"/>
</dbReference>
<protein>
    <submittedName>
        <fullName evidence="2">Stage III sporulation protein AF</fullName>
    </submittedName>
</protein>
<evidence type="ECO:0000256" key="1">
    <source>
        <dbReference type="SAM" id="Phobius"/>
    </source>
</evidence>
<keyword evidence="1" id="KW-0812">Transmembrane</keyword>
<dbReference type="EMBL" id="JBHUME010000005">
    <property type="protein sequence ID" value="MFD2611874.1"/>
    <property type="molecule type" value="Genomic_DNA"/>
</dbReference>
<proteinExistence type="predicted"/>
<dbReference type="NCBIfam" id="TIGR02896">
    <property type="entry name" value="spore_III_AF"/>
    <property type="match status" value="1"/>
</dbReference>